<keyword evidence="3" id="KW-1185">Reference proteome</keyword>
<accession>A0A4Y1X0T0</accession>
<proteinExistence type="predicted"/>
<organism evidence="2 3">
    <name type="scientific">Alistipes dispar</name>
    <dbReference type="NCBI Taxonomy" id="2585119"/>
    <lineage>
        <taxon>Bacteria</taxon>
        <taxon>Pseudomonadati</taxon>
        <taxon>Bacteroidota</taxon>
        <taxon>Bacteroidia</taxon>
        <taxon>Bacteroidales</taxon>
        <taxon>Rikenellaceae</taxon>
        <taxon>Alistipes</taxon>
    </lineage>
</organism>
<gene>
    <name evidence="2" type="ORF">A5CPEGH6_07370</name>
</gene>
<evidence type="ECO:0000313" key="3">
    <source>
        <dbReference type="Proteomes" id="UP000319374"/>
    </source>
</evidence>
<dbReference type="KEGG" id="ada:A5CPEGH6_07370"/>
<feature type="region of interest" description="Disordered" evidence="1">
    <location>
        <begin position="1"/>
        <end position="26"/>
    </location>
</feature>
<feature type="region of interest" description="Disordered" evidence="1">
    <location>
        <begin position="49"/>
        <end position="76"/>
    </location>
</feature>
<sequence>MGLPLRSGVPDPAQETPNTVHPANASRLKKRMFITFQLELTTLKYEKSATDPQIRGGKFAGARPRSLPPAVGHRPAAAQRLVKLHEG</sequence>
<name>A0A4Y1X0T0_9BACT</name>
<evidence type="ECO:0000313" key="2">
    <source>
        <dbReference type="EMBL" id="BBL06099.1"/>
    </source>
</evidence>
<protein>
    <submittedName>
        <fullName evidence="2">Uncharacterized protein</fullName>
    </submittedName>
</protein>
<reference evidence="3" key="1">
    <citation type="submission" date="2019-06" db="EMBL/GenBank/DDBJ databases">
        <title>Alistipes onderdonkii subsp. vulgaris subsp. nov., Alistipes dispar sp. nov. and Alistipes communis sp. nov., isolated from human faeces, and creation of Alistipes onderdonkii subsp. onderdonkii subsp. nov.</title>
        <authorList>
            <person name="Sakamoto M."/>
            <person name="Ikeyama N."/>
            <person name="Ogata Y."/>
            <person name="Suda W."/>
            <person name="Iino T."/>
            <person name="Hattori M."/>
            <person name="Ohkuma M."/>
        </authorList>
    </citation>
    <scope>NUCLEOTIDE SEQUENCE [LARGE SCALE GENOMIC DNA]</scope>
    <source>
        <strain evidence="3">5CPEGH6</strain>
    </source>
</reference>
<dbReference type="EMBL" id="AP019736">
    <property type="protein sequence ID" value="BBL06099.1"/>
    <property type="molecule type" value="Genomic_DNA"/>
</dbReference>
<dbReference type="AlphaFoldDB" id="A0A4Y1X0T0"/>
<dbReference type="Proteomes" id="UP000319374">
    <property type="component" value="Chromosome"/>
</dbReference>
<evidence type="ECO:0000256" key="1">
    <source>
        <dbReference type="SAM" id="MobiDB-lite"/>
    </source>
</evidence>